<feature type="chain" id="PRO_5026112199" description="Lipoprotein" evidence="2">
    <location>
        <begin position="23"/>
        <end position="484"/>
    </location>
</feature>
<organism evidence="3 4">
    <name type="scientific">Flagellimonas olearia</name>
    <dbReference type="NCBI Taxonomy" id="552546"/>
    <lineage>
        <taxon>Bacteria</taxon>
        <taxon>Pseudomonadati</taxon>
        <taxon>Bacteroidota</taxon>
        <taxon>Flavobacteriia</taxon>
        <taxon>Flavobacteriales</taxon>
        <taxon>Flavobacteriaceae</taxon>
        <taxon>Flagellimonas</taxon>
    </lineage>
</organism>
<dbReference type="Proteomes" id="UP000429785">
    <property type="component" value="Unassembled WGS sequence"/>
</dbReference>
<keyword evidence="2" id="KW-0732">Signal</keyword>
<feature type="region of interest" description="Disordered" evidence="1">
    <location>
        <begin position="29"/>
        <end position="48"/>
    </location>
</feature>
<dbReference type="RefSeq" id="WP_152130874.1">
    <property type="nucleotide sequence ID" value="NZ_WELG01000001.1"/>
</dbReference>
<name>A0A6I1DZH6_9FLAO</name>
<comment type="caution">
    <text evidence="3">The sequence shown here is derived from an EMBL/GenBank/DDBJ whole genome shotgun (WGS) entry which is preliminary data.</text>
</comment>
<reference evidence="3 4" key="1">
    <citation type="submission" date="2019-10" db="EMBL/GenBank/DDBJ databases">
        <title>Muricauda olearia CL-SS4 JCM15563 genome.</title>
        <authorList>
            <person name="Liu L."/>
        </authorList>
    </citation>
    <scope>NUCLEOTIDE SEQUENCE [LARGE SCALE GENOMIC DNA]</scope>
    <source>
        <strain evidence="3 4">CL-SS4</strain>
    </source>
</reference>
<proteinExistence type="predicted"/>
<sequence length="484" mass="55235">MNKKSNLAPKVILLLFVSLCLAIGCSKEEAPNEPPPVGSEPEPEPEPEPAVYFTLTVDNTNTTNTDYEDNWVIVYDSNGNVLDHKPYESGEVLEFTALDSDVTDKITVTLFSYRERTIGYLEGETSLTCEGSLSNLVSYPGISKGSHWVMSRYPSRLPSSSTPNNLGEFTLTVENIPRSGSVPEEYPILNNFNMNLEGNNFGNLSTLRFPEFGSGGTITHSTEYTKMVENGIRNLENTSYLMSILHAEEGLKYLFFQNPDQGSDLTIDYGNFQAFDSYAYFPVVPENERYTLQMVGYENETSFKTHTGYFCLEVNDVNNGMQIPLGFLDRFTHYKTFFNINFGDHRYHYRILGPKPNITSFPEKPSLAFTQNGINGFDFSTNANYIRRTDYFAGQEPISAENCHATYWKIECTQENYPQLSALPDELYTQYPNLVPFDQIKYGSSTIYLQDKEYDEFLRDQFDPTYDHILKYGDITEYFTITRE</sequence>
<evidence type="ECO:0000256" key="1">
    <source>
        <dbReference type="SAM" id="MobiDB-lite"/>
    </source>
</evidence>
<dbReference type="PROSITE" id="PS51257">
    <property type="entry name" value="PROKAR_LIPOPROTEIN"/>
    <property type="match status" value="1"/>
</dbReference>
<evidence type="ECO:0000313" key="3">
    <source>
        <dbReference type="EMBL" id="KAB7531046.1"/>
    </source>
</evidence>
<accession>A0A6I1DZH6</accession>
<evidence type="ECO:0008006" key="5">
    <source>
        <dbReference type="Google" id="ProtNLM"/>
    </source>
</evidence>
<dbReference type="EMBL" id="WELG01000001">
    <property type="protein sequence ID" value="KAB7531046.1"/>
    <property type="molecule type" value="Genomic_DNA"/>
</dbReference>
<dbReference type="AlphaFoldDB" id="A0A6I1DZH6"/>
<protein>
    <recommendedName>
        <fullName evidence="5">Lipoprotein</fullName>
    </recommendedName>
</protein>
<dbReference type="OrthoDB" id="1156820at2"/>
<evidence type="ECO:0000313" key="4">
    <source>
        <dbReference type="Proteomes" id="UP000429785"/>
    </source>
</evidence>
<evidence type="ECO:0000256" key="2">
    <source>
        <dbReference type="SAM" id="SignalP"/>
    </source>
</evidence>
<gene>
    <name evidence="3" type="ORF">F8C76_05990</name>
</gene>
<feature type="signal peptide" evidence="2">
    <location>
        <begin position="1"/>
        <end position="22"/>
    </location>
</feature>